<accession>A0A512B9B1</accession>
<dbReference type="SUPFAM" id="SSF48317">
    <property type="entry name" value="Acid phosphatase/Vanadium-dependent haloperoxidase"/>
    <property type="match status" value="1"/>
</dbReference>
<evidence type="ECO:0008006" key="3">
    <source>
        <dbReference type="Google" id="ProtNLM"/>
    </source>
</evidence>
<comment type="caution">
    <text evidence="1">The sequence shown here is derived from an EMBL/GenBank/DDBJ whole genome shotgun (WGS) entry which is preliminary data.</text>
</comment>
<sequence>MLFIFSACTKEYYGNDEYSAGATYTYSGKYVRNYFTLLCKISKSTPGFFPPEVARAYGYVGIANYEAVVKGIPGAQSLGGQLNGLAASDIPQLPQNLPCNWGIASNAATADMMRKMFSKKITAVNAASIDSTEQANLKEMSVGSTPEMVSRSIQFGKQVAEAIYNYSLNDGGHEAYLDPFQLPYNMPPDPSCWVPTNATLHPISPYWGNNRPFIQASTANTQLYQPTQFSTSPTSDFYKGALEVYNQVKRNTPQQVEITKYWSDDPFNTCTPTGHTFNIITQLLEENNATLEKSSVAYAKLCIAENDAFVSCWKLKYKSVLIRPVSYIKQYIDPSFATVIGTPAFPAFTSGHSVEIGAGSKVFNEMFTNGSGDYNFTDYSQLQYGFAARHYNNFNEMAEECANSRLYGGIHYAEDNVKGLEQGRAVGSFVINSLNWPKNIR</sequence>
<dbReference type="InterPro" id="IPR052559">
    <property type="entry name" value="V-haloperoxidase"/>
</dbReference>
<organism evidence="1 2">
    <name type="scientific">Segetibacter aerophilus</name>
    <dbReference type="NCBI Taxonomy" id="670293"/>
    <lineage>
        <taxon>Bacteria</taxon>
        <taxon>Pseudomonadati</taxon>
        <taxon>Bacteroidota</taxon>
        <taxon>Chitinophagia</taxon>
        <taxon>Chitinophagales</taxon>
        <taxon>Chitinophagaceae</taxon>
        <taxon>Segetibacter</taxon>
    </lineage>
</organism>
<keyword evidence="2" id="KW-1185">Reference proteome</keyword>
<dbReference type="AlphaFoldDB" id="A0A512B9B1"/>
<gene>
    <name evidence="1" type="ORF">SAE01_10460</name>
</gene>
<dbReference type="Proteomes" id="UP000321513">
    <property type="component" value="Unassembled WGS sequence"/>
</dbReference>
<evidence type="ECO:0000313" key="2">
    <source>
        <dbReference type="Proteomes" id="UP000321513"/>
    </source>
</evidence>
<dbReference type="EMBL" id="BJYT01000002">
    <property type="protein sequence ID" value="GEO08550.1"/>
    <property type="molecule type" value="Genomic_DNA"/>
</dbReference>
<dbReference type="PANTHER" id="PTHR34599">
    <property type="entry name" value="PEROXIDASE-RELATED"/>
    <property type="match status" value="1"/>
</dbReference>
<proteinExistence type="predicted"/>
<dbReference type="CDD" id="cd03398">
    <property type="entry name" value="PAP2_haloperoxidase"/>
    <property type="match status" value="1"/>
</dbReference>
<protein>
    <recommendedName>
        <fullName evidence="3">Phosphatidic acid phosphatase type 2/haloperoxidase domain-containing protein</fullName>
    </recommendedName>
</protein>
<dbReference type="PANTHER" id="PTHR34599:SF1">
    <property type="entry name" value="PHOSPHATIDIC ACID PHOSPHATASE TYPE 2_HALOPEROXIDASE DOMAIN-CONTAINING PROTEIN"/>
    <property type="match status" value="1"/>
</dbReference>
<dbReference type="Gene3D" id="1.10.606.20">
    <property type="match status" value="1"/>
</dbReference>
<evidence type="ECO:0000313" key="1">
    <source>
        <dbReference type="EMBL" id="GEO08550.1"/>
    </source>
</evidence>
<dbReference type="InterPro" id="IPR036938">
    <property type="entry name" value="PAP2/HPO_sf"/>
</dbReference>
<reference evidence="1 2" key="1">
    <citation type="submission" date="2019-07" db="EMBL/GenBank/DDBJ databases">
        <title>Whole genome shotgun sequence of Segetibacter aerophilus NBRC 106135.</title>
        <authorList>
            <person name="Hosoyama A."/>
            <person name="Uohara A."/>
            <person name="Ohji S."/>
            <person name="Ichikawa N."/>
        </authorList>
    </citation>
    <scope>NUCLEOTIDE SEQUENCE [LARGE SCALE GENOMIC DNA]</scope>
    <source>
        <strain evidence="1 2">NBRC 106135</strain>
    </source>
</reference>
<name>A0A512B9B1_9BACT</name>